<dbReference type="Proteomes" id="UP000887566">
    <property type="component" value="Unplaced"/>
</dbReference>
<organism evidence="2 3">
    <name type="scientific">Plectus sambesii</name>
    <dbReference type="NCBI Taxonomy" id="2011161"/>
    <lineage>
        <taxon>Eukaryota</taxon>
        <taxon>Metazoa</taxon>
        <taxon>Ecdysozoa</taxon>
        <taxon>Nematoda</taxon>
        <taxon>Chromadorea</taxon>
        <taxon>Plectida</taxon>
        <taxon>Plectina</taxon>
        <taxon>Plectoidea</taxon>
        <taxon>Plectidae</taxon>
        <taxon>Plectus</taxon>
    </lineage>
</organism>
<evidence type="ECO:0000313" key="2">
    <source>
        <dbReference type="Proteomes" id="UP000887566"/>
    </source>
</evidence>
<reference evidence="3" key="1">
    <citation type="submission" date="2022-11" db="UniProtKB">
        <authorList>
            <consortium name="WormBaseParasite"/>
        </authorList>
    </citation>
    <scope>IDENTIFICATION</scope>
</reference>
<dbReference type="InterPro" id="IPR050694">
    <property type="entry name" value="LRRC14/PRAME"/>
</dbReference>
<evidence type="ECO:0000256" key="1">
    <source>
        <dbReference type="ARBA" id="ARBA00022737"/>
    </source>
</evidence>
<dbReference type="GO" id="GO:0005737">
    <property type="term" value="C:cytoplasm"/>
    <property type="evidence" value="ECO:0007669"/>
    <property type="project" value="TreeGrafter"/>
</dbReference>
<keyword evidence="2" id="KW-1185">Reference proteome</keyword>
<sequence length="532" mass="58198">MQAPWSDCLGFQPCPATLKTRVPRLIDLVASYVSERASLIESSAATILPNGVYPRLLSFALKNKCYESAKAIVSNYPDETMALSEMGFSSAAECTDEFMQRMTTTVVRAFIASLEENCPLRLRTVDMRGYPLGGPGLSYLAVHSLLSYKEAERRKLLSTVQTALRSGSAARYLDNDLMSRLGLLDPDTLPDRPFHFIIDGVIDDTDDDLFQNVCMALKTSHLLTSAGGLRVTIAELQLSGFHAEKLAVMLELLNQSRTVGAPSVTSTAAAQSQQLTGLALHFCDVGDSLDLRRFPNLTKLEVLGEHAANFCDLLCSTLPALTQLDRLSLNAVNLGGRVGELIGCCARPLEMLTLNDCQLRPADVTALSDSDRAGQLRWLELRRNRLDAAFTQLGRLLTTTAASLQIVVLRETLLGDEEFPHLGPHLLRCADLRRVDLTRNRLNDPLAAMALLEVLAGHPTLTEVLLDLPHNCFSSVDAEGVIRLLADEELPRGLDNFQKSVDATLASRKGDRSVPVIAVVRPAFIDYTPVVQ</sequence>
<dbReference type="InterPro" id="IPR032675">
    <property type="entry name" value="LRR_dom_sf"/>
</dbReference>
<protein>
    <submittedName>
        <fullName evidence="3">Uncharacterized protein</fullName>
    </submittedName>
</protein>
<evidence type="ECO:0000313" key="3">
    <source>
        <dbReference type="WBParaSite" id="PSAMB.scaffold1709size28527.g14531.t1"/>
    </source>
</evidence>
<accession>A0A914V9Y1</accession>
<dbReference type="AlphaFoldDB" id="A0A914V9Y1"/>
<dbReference type="Gene3D" id="3.80.10.10">
    <property type="entry name" value="Ribonuclease Inhibitor"/>
    <property type="match status" value="1"/>
</dbReference>
<proteinExistence type="predicted"/>
<dbReference type="PANTHER" id="PTHR14224">
    <property type="entry name" value="SIMILAR TO PREFERENTIALLY EXPRESSED ANTIGEN IN MELANOMA-LIKE 3"/>
    <property type="match status" value="1"/>
</dbReference>
<dbReference type="SUPFAM" id="SSF52047">
    <property type="entry name" value="RNI-like"/>
    <property type="match status" value="1"/>
</dbReference>
<name>A0A914V9Y1_9BILA</name>
<dbReference type="PANTHER" id="PTHR14224:SF37">
    <property type="entry name" value="LEUCINE-RICH REPEAT-CONTAINING PROTEIN 14"/>
    <property type="match status" value="1"/>
</dbReference>
<dbReference type="WBParaSite" id="PSAMB.scaffold1709size28527.g14531.t1">
    <property type="protein sequence ID" value="PSAMB.scaffold1709size28527.g14531.t1"/>
    <property type="gene ID" value="PSAMB.scaffold1709size28527.g14531"/>
</dbReference>
<keyword evidence="1" id="KW-0677">Repeat</keyword>